<dbReference type="InterPro" id="IPR025724">
    <property type="entry name" value="GAG-pre-integrase_dom"/>
</dbReference>
<sequence length="730" mass="83299">MDFPVARGDDGKYIPKKEELWTDEENKMAKFNARALTAIHCSDARKQFKLIQGCEAAKDAWDILQRHFKGTLKVQSSRKDMLATRFEELKMEEHESIGDFSSKLSSLAQEALTLGKKYKDKKLVKKFLRCLPAKFMAYKAAMSLSLNTDEMTFDEVVGMLQAHEVEVSGGKKEKGIVLVLVEKDQTEDNDPVILLKKFVPGRKAAESDKNPRKNNLKCYECKGYGHFRTECPTVKRREFQCHGCKGYGYTQAECKADGRRKQDKSMIGINDSDSDSESEEEVNNFMAFLGIMECESGSESDAELENELDESYKKVRETLVKLGMENLSLAKEKSQLETEIAKLRDELHREAKLAKESVNLIKEKLILVKQAEELREEVIAEKKKASDLQVELDQQYKKIKMLTGTKQLDKILSNGKTEYSHMRLGYTGRQSGATGTTRFVSGGFTHAEESKIQIASEQFIGCFYFGKYGHYKRYCYKYLERVKQAWRQRKIWRIGKTSQGWMKNIDLYPQAATDARSNFRCNMTMVSDYVNSDEPWYFDNGCSKHMTVNAEYIDKVSKLEGGKVTFGDGGYGVIQEKGTTCSSESPRLGNLYFVKGLKENLINVSQLCDERLTVVFSVVDCRAINQYIVTILQGIRFGNNCYMWEKKIKCMSAQGNAELWHRRLGHMNVRNMTNLVHNDMVRVPKLKIDDKLVCGACNQGKQVKMQHKKVTDVQASVPLDLVHMDLMGPI</sequence>
<reference evidence="5" key="2">
    <citation type="submission" date="2025-08" db="UniProtKB">
        <authorList>
            <consortium name="RefSeq"/>
        </authorList>
    </citation>
    <scope>IDENTIFICATION</scope>
    <source>
        <tissue evidence="5">Leaf</tissue>
    </source>
</reference>
<organism evidence="4 5">
    <name type="scientific">Raphanus sativus</name>
    <name type="common">Radish</name>
    <name type="synonym">Raphanus raphanistrum var. sativus</name>
    <dbReference type="NCBI Taxonomy" id="3726"/>
    <lineage>
        <taxon>Eukaryota</taxon>
        <taxon>Viridiplantae</taxon>
        <taxon>Streptophyta</taxon>
        <taxon>Embryophyta</taxon>
        <taxon>Tracheophyta</taxon>
        <taxon>Spermatophyta</taxon>
        <taxon>Magnoliopsida</taxon>
        <taxon>eudicotyledons</taxon>
        <taxon>Gunneridae</taxon>
        <taxon>Pentapetalae</taxon>
        <taxon>rosids</taxon>
        <taxon>malvids</taxon>
        <taxon>Brassicales</taxon>
        <taxon>Brassicaceae</taxon>
        <taxon>Brassiceae</taxon>
        <taxon>Raphanus</taxon>
    </lineage>
</organism>
<evidence type="ECO:0000256" key="2">
    <source>
        <dbReference type="SAM" id="Coils"/>
    </source>
</evidence>
<dbReference type="InterPro" id="IPR054722">
    <property type="entry name" value="PolX-like_BBD"/>
</dbReference>
<reference evidence="4" key="1">
    <citation type="journal article" date="2019" name="Database">
        <title>The radish genome database (RadishGD): an integrated information resource for radish genomics.</title>
        <authorList>
            <person name="Yu H.J."/>
            <person name="Baek S."/>
            <person name="Lee Y.J."/>
            <person name="Cho A."/>
            <person name="Mun J.H."/>
        </authorList>
    </citation>
    <scope>NUCLEOTIDE SEQUENCE [LARGE SCALE GENOMIC DNA]</scope>
    <source>
        <strain evidence="4">cv. WK10039</strain>
    </source>
</reference>
<dbReference type="OrthoDB" id="1113820at2759"/>
<keyword evidence="2" id="KW-0175">Coiled coil</keyword>
<dbReference type="SUPFAM" id="SSF57756">
    <property type="entry name" value="Retrovirus zinc finger-like domains"/>
    <property type="match status" value="1"/>
</dbReference>
<name>A0A6J0JLW4_RAPSA</name>
<evidence type="ECO:0000313" key="5">
    <source>
        <dbReference type="RefSeq" id="XP_018435834.1"/>
    </source>
</evidence>
<gene>
    <name evidence="5" type="primary">LOC108808144</name>
</gene>
<dbReference type="AlphaFoldDB" id="A0A6J0JLW4"/>
<dbReference type="Gene3D" id="4.10.60.10">
    <property type="entry name" value="Zinc finger, CCHC-type"/>
    <property type="match status" value="1"/>
</dbReference>
<evidence type="ECO:0000259" key="3">
    <source>
        <dbReference type="PROSITE" id="PS50158"/>
    </source>
</evidence>
<evidence type="ECO:0000256" key="1">
    <source>
        <dbReference type="PROSITE-ProRule" id="PRU00047"/>
    </source>
</evidence>
<proteinExistence type="predicted"/>
<dbReference type="Proteomes" id="UP000504610">
    <property type="component" value="Chromosome 6"/>
</dbReference>
<dbReference type="InterPro" id="IPR001878">
    <property type="entry name" value="Znf_CCHC"/>
</dbReference>
<feature type="domain" description="CCHC-type" evidence="3">
    <location>
        <begin position="217"/>
        <end position="232"/>
    </location>
</feature>
<accession>A0A6J0JLW4</accession>
<protein>
    <submittedName>
        <fullName evidence="5">Uncharacterized protein LOC108808144</fullName>
    </submittedName>
</protein>
<feature type="coiled-coil region" evidence="2">
    <location>
        <begin position="326"/>
        <end position="391"/>
    </location>
</feature>
<dbReference type="Pfam" id="PF13976">
    <property type="entry name" value="gag_pre-integrs"/>
    <property type="match status" value="1"/>
</dbReference>
<dbReference type="PANTHER" id="PTHR35317">
    <property type="entry name" value="OS04G0629600 PROTEIN"/>
    <property type="match status" value="1"/>
</dbReference>
<dbReference type="GO" id="GO:0008270">
    <property type="term" value="F:zinc ion binding"/>
    <property type="evidence" value="ECO:0007669"/>
    <property type="project" value="UniProtKB-KW"/>
</dbReference>
<dbReference type="GeneID" id="108808144"/>
<dbReference type="Pfam" id="PF22936">
    <property type="entry name" value="Pol_BBD"/>
    <property type="match status" value="1"/>
</dbReference>
<keyword evidence="1" id="KW-0863">Zinc-finger</keyword>
<dbReference type="PANTHER" id="PTHR35317:SF35">
    <property type="entry name" value="DUF4219 DOMAIN-CONTAINING PROTEIN"/>
    <property type="match status" value="1"/>
</dbReference>
<dbReference type="InterPro" id="IPR036875">
    <property type="entry name" value="Znf_CCHC_sf"/>
</dbReference>
<dbReference type="GO" id="GO:0003676">
    <property type="term" value="F:nucleic acid binding"/>
    <property type="evidence" value="ECO:0007669"/>
    <property type="project" value="InterPro"/>
</dbReference>
<evidence type="ECO:0000313" key="4">
    <source>
        <dbReference type="Proteomes" id="UP000504610"/>
    </source>
</evidence>
<dbReference type="PROSITE" id="PS50158">
    <property type="entry name" value="ZF_CCHC"/>
    <property type="match status" value="1"/>
</dbReference>
<keyword evidence="4" id="KW-1185">Reference proteome</keyword>
<keyword evidence="1" id="KW-0862">Zinc</keyword>
<dbReference type="KEGG" id="rsz:108808144"/>
<keyword evidence="1" id="KW-0479">Metal-binding</keyword>
<dbReference type="SMART" id="SM00343">
    <property type="entry name" value="ZnF_C2HC"/>
    <property type="match status" value="3"/>
</dbReference>
<dbReference type="Pfam" id="PF14223">
    <property type="entry name" value="Retrotran_gag_2"/>
    <property type="match status" value="1"/>
</dbReference>
<dbReference type="RefSeq" id="XP_018435834.1">
    <property type="nucleotide sequence ID" value="XM_018580332.1"/>
</dbReference>